<feature type="domain" description="Palmitoyltransferase DHHC" evidence="9">
    <location>
        <begin position="100"/>
        <end position="221"/>
    </location>
</feature>
<protein>
    <recommendedName>
        <fullName evidence="7">Palmitoyltransferase</fullName>
        <ecNumber evidence="7">2.3.1.225</ecNumber>
    </recommendedName>
</protein>
<evidence type="ECO:0000256" key="3">
    <source>
        <dbReference type="ARBA" id="ARBA00022989"/>
    </source>
</evidence>
<feature type="transmembrane region" description="Helical" evidence="7">
    <location>
        <begin position="182"/>
        <end position="208"/>
    </location>
</feature>
<evidence type="ECO:0000256" key="8">
    <source>
        <dbReference type="SAM" id="MobiDB-lite"/>
    </source>
</evidence>
<evidence type="ECO:0000256" key="5">
    <source>
        <dbReference type="ARBA" id="ARBA00023463"/>
    </source>
</evidence>
<evidence type="ECO:0000256" key="4">
    <source>
        <dbReference type="ARBA" id="ARBA00023136"/>
    </source>
</evidence>
<evidence type="ECO:0000313" key="11">
    <source>
        <dbReference type="Proteomes" id="UP000215902"/>
    </source>
</evidence>
<dbReference type="OrthoDB" id="4096362at2759"/>
<feature type="region of interest" description="Disordered" evidence="8">
    <location>
        <begin position="294"/>
        <end position="392"/>
    </location>
</feature>
<comment type="domain">
    <text evidence="7">The DHHC domain is required for palmitoyltransferase activity.</text>
</comment>
<feature type="transmembrane region" description="Helical" evidence="7">
    <location>
        <begin position="44"/>
        <end position="65"/>
    </location>
</feature>
<dbReference type="Pfam" id="PF01529">
    <property type="entry name" value="DHHC"/>
    <property type="match status" value="1"/>
</dbReference>
<comment type="similarity">
    <text evidence="5">Belongs to the DHHC palmitoyltransferase family. ERF2/ZDHHC9 subfamily.</text>
</comment>
<dbReference type="PANTHER" id="PTHR12349:SF2">
    <property type="entry name" value="PALMITOYLTRANSFERASE ZDHHC8"/>
    <property type="match status" value="1"/>
</dbReference>
<feature type="compositionally biased region" description="Low complexity" evidence="8">
    <location>
        <begin position="383"/>
        <end position="392"/>
    </location>
</feature>
<dbReference type="PROSITE" id="PS50216">
    <property type="entry name" value="DHHC"/>
    <property type="match status" value="1"/>
</dbReference>
<evidence type="ECO:0000256" key="1">
    <source>
        <dbReference type="ARBA" id="ARBA00004141"/>
    </source>
</evidence>
<evidence type="ECO:0000313" key="10">
    <source>
        <dbReference type="EMBL" id="PAA68440.1"/>
    </source>
</evidence>
<comment type="subcellular location">
    <subcellularLocation>
        <location evidence="1">Membrane</location>
        <topology evidence="1">Multi-pass membrane protein</topology>
    </subcellularLocation>
</comment>
<dbReference type="Proteomes" id="UP000215902">
    <property type="component" value="Unassembled WGS sequence"/>
</dbReference>
<keyword evidence="2 7" id="KW-0812">Transmembrane</keyword>
<dbReference type="STRING" id="282301.A0A267F3T3"/>
<reference evidence="10 11" key="1">
    <citation type="submission" date="2017-06" db="EMBL/GenBank/DDBJ databases">
        <title>A platform for efficient transgenesis in Macrostomum lignano, a flatworm model organism for stem cell research.</title>
        <authorList>
            <person name="Berezikov E."/>
        </authorList>
    </citation>
    <scope>NUCLEOTIDE SEQUENCE [LARGE SCALE GENOMIC DNA]</scope>
    <source>
        <strain evidence="10">DV1</strain>
        <tissue evidence="10">Whole organism</tissue>
    </source>
</reference>
<accession>A0A267F3T3</accession>
<keyword evidence="7" id="KW-0012">Acyltransferase</keyword>
<keyword evidence="3 7" id="KW-1133">Transmembrane helix</keyword>
<feature type="compositionally biased region" description="Polar residues" evidence="8">
    <location>
        <begin position="366"/>
        <end position="378"/>
    </location>
</feature>
<comment type="caution">
    <text evidence="10">The sequence shown here is derived from an EMBL/GenBank/DDBJ whole genome shotgun (WGS) entry which is preliminary data.</text>
</comment>
<comment type="catalytic activity">
    <reaction evidence="6">
        <text>L-cysteinyl-[protein] + hexadecanoyl-CoA = S-hexadecanoyl-L-cysteinyl-[protein] + CoA</text>
        <dbReference type="Rhea" id="RHEA:36683"/>
        <dbReference type="Rhea" id="RHEA-COMP:10131"/>
        <dbReference type="Rhea" id="RHEA-COMP:11032"/>
        <dbReference type="ChEBI" id="CHEBI:29950"/>
        <dbReference type="ChEBI" id="CHEBI:57287"/>
        <dbReference type="ChEBI" id="CHEBI:57379"/>
        <dbReference type="ChEBI" id="CHEBI:74151"/>
        <dbReference type="EC" id="2.3.1.225"/>
    </reaction>
    <physiologicalReaction direction="left-to-right" evidence="6">
        <dbReference type="Rhea" id="RHEA:36684"/>
    </physiologicalReaction>
</comment>
<feature type="transmembrane region" description="Helical" evidence="7">
    <location>
        <begin position="12"/>
        <end position="32"/>
    </location>
</feature>
<name>A0A267F3T3_9PLAT</name>
<gene>
    <name evidence="10" type="ORF">BOX15_Mlig014833g2</name>
</gene>
<evidence type="ECO:0000256" key="2">
    <source>
        <dbReference type="ARBA" id="ARBA00022692"/>
    </source>
</evidence>
<evidence type="ECO:0000259" key="9">
    <source>
        <dbReference type="Pfam" id="PF01529"/>
    </source>
</evidence>
<keyword evidence="7" id="KW-0808">Transferase</keyword>
<dbReference type="GO" id="GO:0019706">
    <property type="term" value="F:protein-cysteine S-palmitoyltransferase activity"/>
    <property type="evidence" value="ECO:0007669"/>
    <property type="project" value="UniProtKB-EC"/>
</dbReference>
<keyword evidence="11" id="KW-1185">Reference proteome</keyword>
<evidence type="ECO:0000256" key="7">
    <source>
        <dbReference type="RuleBase" id="RU079119"/>
    </source>
</evidence>
<evidence type="ECO:0000256" key="6">
    <source>
        <dbReference type="ARBA" id="ARBA00047790"/>
    </source>
</evidence>
<feature type="compositionally biased region" description="Low complexity" evidence="8">
    <location>
        <begin position="307"/>
        <end position="319"/>
    </location>
</feature>
<dbReference type="EC" id="2.3.1.225" evidence="7"/>
<dbReference type="GO" id="GO:0016020">
    <property type="term" value="C:membrane"/>
    <property type="evidence" value="ECO:0007669"/>
    <property type="project" value="UniProtKB-SubCell"/>
</dbReference>
<keyword evidence="4 7" id="KW-0472">Membrane</keyword>
<dbReference type="PANTHER" id="PTHR12349">
    <property type="entry name" value="ANKYRIN REPEAT AND LEM DOMAIN-CONTAINING PROTEIN 2"/>
    <property type="match status" value="1"/>
</dbReference>
<feature type="transmembrane region" description="Helical" evidence="7">
    <location>
        <begin position="146"/>
        <end position="170"/>
    </location>
</feature>
<dbReference type="InterPro" id="IPR001594">
    <property type="entry name" value="Palmitoyltrfase_DHHC"/>
</dbReference>
<dbReference type="AlphaFoldDB" id="A0A267F3T3"/>
<sequence length="439" mass="48668">MCNRCKKCSTKVVPAIIAWSVLIVFTGLYFYFVSPYLAETLSAAVPAVHALIVFFVVANFTRATFLDPGLYPRATAEEAREDEIRGLLFKPVTVRGCQSKIKWCSTCQFYRPPRCSHCSACDQCIDTFDHHCPWVNNCIGRRNYRAFFFFLVSLTLHIAGVLVACVYHIVMNRERLNQAEPIVSIVIIVVAGLLFVPVTGLTGFHFFLVSRGLTTNEQVTHKYPVGGNPFDRGCRANCLWALCSAQFPRPSRPAASTAKTARRARQQRLRAGDYAYDEANVEDDHHRVVVASAAGDGYPSAPPRQQTPSASTVVVVSPSNNGRQQQSGGVARTASRGERTISQTSAGAPGAPSAVFGMTMGDPLLSHSNRSDSYNNFYNPGDQYQQQQQQQPQMQTIQYHPSSGRVSFIQQPQQQQQQILYHHQASASNIDPNQRVVPF</sequence>
<organism evidence="10 11">
    <name type="scientific">Macrostomum lignano</name>
    <dbReference type="NCBI Taxonomy" id="282301"/>
    <lineage>
        <taxon>Eukaryota</taxon>
        <taxon>Metazoa</taxon>
        <taxon>Spiralia</taxon>
        <taxon>Lophotrochozoa</taxon>
        <taxon>Platyhelminthes</taxon>
        <taxon>Rhabditophora</taxon>
        <taxon>Macrostomorpha</taxon>
        <taxon>Macrostomida</taxon>
        <taxon>Macrostomidae</taxon>
        <taxon>Macrostomum</taxon>
    </lineage>
</organism>
<dbReference type="EMBL" id="NIVC01001395">
    <property type="protein sequence ID" value="PAA68440.1"/>
    <property type="molecule type" value="Genomic_DNA"/>
</dbReference>
<proteinExistence type="inferred from homology"/>